<evidence type="ECO:0000313" key="2">
    <source>
        <dbReference type="Proteomes" id="UP000436088"/>
    </source>
</evidence>
<dbReference type="Proteomes" id="UP000436088">
    <property type="component" value="Unassembled WGS sequence"/>
</dbReference>
<accession>A0A6A3ACS1</accession>
<dbReference type="AlphaFoldDB" id="A0A6A3ACS1"/>
<protein>
    <submittedName>
        <fullName evidence="1">Uncharacterized protein</fullName>
    </submittedName>
</protein>
<organism evidence="1 2">
    <name type="scientific">Hibiscus syriacus</name>
    <name type="common">Rose of Sharon</name>
    <dbReference type="NCBI Taxonomy" id="106335"/>
    <lineage>
        <taxon>Eukaryota</taxon>
        <taxon>Viridiplantae</taxon>
        <taxon>Streptophyta</taxon>
        <taxon>Embryophyta</taxon>
        <taxon>Tracheophyta</taxon>
        <taxon>Spermatophyta</taxon>
        <taxon>Magnoliopsida</taxon>
        <taxon>eudicotyledons</taxon>
        <taxon>Gunneridae</taxon>
        <taxon>Pentapetalae</taxon>
        <taxon>rosids</taxon>
        <taxon>malvids</taxon>
        <taxon>Malvales</taxon>
        <taxon>Malvaceae</taxon>
        <taxon>Malvoideae</taxon>
        <taxon>Hibiscus</taxon>
    </lineage>
</organism>
<keyword evidence="2" id="KW-1185">Reference proteome</keyword>
<reference evidence="1" key="1">
    <citation type="submission" date="2019-09" db="EMBL/GenBank/DDBJ databases">
        <title>Draft genome information of white flower Hibiscus syriacus.</title>
        <authorList>
            <person name="Kim Y.-M."/>
        </authorList>
    </citation>
    <scope>NUCLEOTIDE SEQUENCE [LARGE SCALE GENOMIC DNA]</scope>
    <source>
        <strain evidence="1">YM2019G1</strain>
    </source>
</reference>
<gene>
    <name evidence="1" type="ORF">F3Y22_tig00110506pilonHSYRG00001</name>
</gene>
<comment type="caution">
    <text evidence="1">The sequence shown here is derived from an EMBL/GenBank/DDBJ whole genome shotgun (WGS) entry which is preliminary data.</text>
</comment>
<sequence length="99" mass="11699">MPPVKKRKTTSVTQEVILGPVKRLTDEEKNNLEPGEEIEIDIDGDDTLFTLRKLLDDYLQEKHKNQSRVKPCEIERMTWLMRVFTLGEMILRCQAVLWR</sequence>
<evidence type="ECO:0000313" key="1">
    <source>
        <dbReference type="EMBL" id="KAE8701733.1"/>
    </source>
</evidence>
<proteinExistence type="predicted"/>
<name>A0A6A3ACS1_HIBSY</name>
<dbReference type="EMBL" id="VEPZ02001015">
    <property type="protein sequence ID" value="KAE8701733.1"/>
    <property type="molecule type" value="Genomic_DNA"/>
</dbReference>